<evidence type="ECO:0008006" key="4">
    <source>
        <dbReference type="Google" id="ProtNLM"/>
    </source>
</evidence>
<dbReference type="InterPro" id="IPR032675">
    <property type="entry name" value="LRR_dom_sf"/>
</dbReference>
<dbReference type="Pfam" id="PF10428">
    <property type="entry name" value="SOG2"/>
    <property type="match status" value="1"/>
</dbReference>
<dbReference type="OrthoDB" id="1394818at2759"/>
<evidence type="ECO:0000313" key="2">
    <source>
        <dbReference type="EMBL" id="KSA03696.1"/>
    </source>
</evidence>
<keyword evidence="3" id="KW-1185">Reference proteome</keyword>
<feature type="compositionally biased region" description="Low complexity" evidence="1">
    <location>
        <begin position="167"/>
        <end position="189"/>
    </location>
</feature>
<gene>
    <name evidence="2" type="ORF">AC631_00508</name>
</gene>
<name>A0A0V1Q5C6_9ASCO</name>
<feature type="compositionally biased region" description="Low complexity" evidence="1">
    <location>
        <begin position="140"/>
        <end position="149"/>
    </location>
</feature>
<accession>A0A0V1Q5C6</accession>
<comment type="caution">
    <text evidence="2">The sequence shown here is derived from an EMBL/GenBank/DDBJ whole genome shotgun (WGS) entry which is preliminary data.</text>
</comment>
<evidence type="ECO:0000256" key="1">
    <source>
        <dbReference type="SAM" id="MobiDB-lite"/>
    </source>
</evidence>
<dbReference type="AlphaFoldDB" id="A0A0V1Q5C6"/>
<sequence>MLSTLPSADVVKLQNLRVFSLKENNFKYLPPVLGKLSSLGLIEVTENPLVMPSPEVIRNFQMQSPDLDWVNELKNYLNTNSSILEMKLAEQTGHFKEQEHTNRLPAMSRSKSISETRTSASRAARRMGLIIRKPDETKSNDTSNTSNDSSDSHYQLGDNSGFAPGYSSPLPLPQQSLSASASQTTFSISTPPPVPSITATSTNSVSHTNSLYPQASNTPTISRNSSRNRSRSNTLKEIDRILEKSDTVDTEHKSGAYFRRLSTLQELPTDENISNVGSNLNVPLSSSVSRNNSVGQHYKNGISSSMNNLDASETIPEVPPSISKSTLRVSSKSSSHRGDVSPSKTSFQLKDTTSAKKSAYTAALIKASRKILFSFSELHSSVRRFTGFCIDKKITIKMVSHLYTTKSNIDSLVESLEIVEENGDNIDQINVHLHACISSFKSIMSLLSENFTTFVMKIDVCFIRMLYLTLYGSFNELLNAHKILAASPTLQMPSITHSSSSITNQTSSLDSKHPTKQLSINTTNVGNDQDDIDEKLYATIEIATSNAQIVFSELTKAIGKTATASAVSSSTASGQPINHTIATKVKELTNVCMSSMDITKRLKTKLITIRNNPSQTTRKLFWDDINLFLKAIIQTFSSVKGVMKDLPILNDVRSFMANLTKTTKEVTIMLEASSYRLMSSESASSSTPALPPQLPSIASVSNIFTPVSPHPAVPNSLHSHSLANLVQMSNPILANTQQGLFATRTPLTNPSGPPTLFDPPASYSSSMLNANSITGGASVTAPAHSTGQYYAKNGMNPFDGLILANSDKDRANSNIND</sequence>
<evidence type="ECO:0000313" key="3">
    <source>
        <dbReference type="Proteomes" id="UP000054251"/>
    </source>
</evidence>
<reference evidence="2 3" key="1">
    <citation type="submission" date="2015-11" db="EMBL/GenBank/DDBJ databases">
        <title>The genome of Debaryomyces fabryi.</title>
        <authorList>
            <person name="Tafer H."/>
            <person name="Lopandic K."/>
        </authorList>
    </citation>
    <scope>NUCLEOTIDE SEQUENCE [LARGE SCALE GENOMIC DNA]</scope>
    <source>
        <strain evidence="2 3">CBS 789</strain>
    </source>
</reference>
<dbReference type="RefSeq" id="XP_015469798.1">
    <property type="nucleotide sequence ID" value="XM_015609338.1"/>
</dbReference>
<dbReference type="SUPFAM" id="SSF52075">
    <property type="entry name" value="Outer arm dynein light chain 1"/>
    <property type="match status" value="1"/>
</dbReference>
<dbReference type="EMBL" id="LMYN01000006">
    <property type="protein sequence ID" value="KSA03696.1"/>
    <property type="molecule type" value="Genomic_DNA"/>
</dbReference>
<feature type="compositionally biased region" description="Low complexity" evidence="1">
    <location>
        <begin position="321"/>
        <end position="333"/>
    </location>
</feature>
<feature type="compositionally biased region" description="Low complexity" evidence="1">
    <location>
        <begin position="496"/>
        <end position="509"/>
    </location>
</feature>
<proteinExistence type="predicted"/>
<feature type="region of interest" description="Disordered" evidence="1">
    <location>
        <begin position="496"/>
        <end position="524"/>
    </location>
</feature>
<feature type="compositionally biased region" description="Polar residues" evidence="1">
    <location>
        <begin position="203"/>
        <end position="221"/>
    </location>
</feature>
<feature type="region of interest" description="Disordered" evidence="1">
    <location>
        <begin position="95"/>
        <end position="236"/>
    </location>
</feature>
<organism evidence="2 3">
    <name type="scientific">Debaryomyces fabryi</name>
    <dbReference type="NCBI Taxonomy" id="58627"/>
    <lineage>
        <taxon>Eukaryota</taxon>
        <taxon>Fungi</taxon>
        <taxon>Dikarya</taxon>
        <taxon>Ascomycota</taxon>
        <taxon>Saccharomycotina</taxon>
        <taxon>Pichiomycetes</taxon>
        <taxon>Debaryomycetaceae</taxon>
        <taxon>Debaryomyces</taxon>
    </lineage>
</organism>
<feature type="region of interest" description="Disordered" evidence="1">
    <location>
        <begin position="313"/>
        <end position="348"/>
    </location>
</feature>
<feature type="compositionally biased region" description="Low complexity" evidence="1">
    <location>
        <begin position="222"/>
        <end position="233"/>
    </location>
</feature>
<dbReference type="GeneID" id="26837517"/>
<dbReference type="Proteomes" id="UP000054251">
    <property type="component" value="Unassembled WGS sequence"/>
</dbReference>
<protein>
    <recommendedName>
        <fullName evidence="4">RAM signaling network component</fullName>
    </recommendedName>
</protein>
<dbReference type="InterPro" id="IPR019487">
    <property type="entry name" value="RAM_signalling_pathway_SOG2"/>
</dbReference>
<dbReference type="Gene3D" id="3.80.10.10">
    <property type="entry name" value="Ribonuclease Inhibitor"/>
    <property type="match status" value="1"/>
</dbReference>